<dbReference type="WBParaSite" id="HCON_00016330-00001">
    <property type="protein sequence ID" value="HCON_00016330-00001"/>
    <property type="gene ID" value="HCON_00016330"/>
</dbReference>
<feature type="compositionally biased region" description="Polar residues" evidence="1">
    <location>
        <begin position="47"/>
        <end position="66"/>
    </location>
</feature>
<accession>A0A7I4XXC4</accession>
<feature type="compositionally biased region" description="Polar residues" evidence="1">
    <location>
        <begin position="131"/>
        <end position="148"/>
    </location>
</feature>
<feature type="region of interest" description="Disordered" evidence="1">
    <location>
        <begin position="1"/>
        <end position="154"/>
    </location>
</feature>
<proteinExistence type="predicted"/>
<keyword evidence="2" id="KW-1185">Reference proteome</keyword>
<sequence length="314" mass="35493">MAEDGSKKKAPKPPRNRRDVNLEIQARLSGMNKNLLADGKPKPRKISSASKSVKRPTSGSLESTSKAVERRRASTSAKKMTPPKGQFSGRLEPTQRSSIMKTPEPKEPGKSLPEQSKAATGGAKIEDDKTQLVNGGSDLSSTLSNRQTDVPDTKAKKMELATKKVEKKARTPKHYTDRQLKIKVAKLHKKTQMLRVEDPAVDKLINEAKESLAAIELLNKHYTEVQQESKTRTQQLLDDFEKLKTKRAQRSRELDARIAQQVRAEIDIRRELEEMLKDSNFRSLPKGHSSRQRRREPDEQQSYFGSIWRSIFGS</sequence>
<evidence type="ECO:0000313" key="3">
    <source>
        <dbReference type="WBParaSite" id="HCON_00016330-00001"/>
    </source>
</evidence>
<evidence type="ECO:0000313" key="2">
    <source>
        <dbReference type="Proteomes" id="UP000025227"/>
    </source>
</evidence>
<dbReference type="Proteomes" id="UP000025227">
    <property type="component" value="Unplaced"/>
</dbReference>
<organism evidence="2 3">
    <name type="scientific">Haemonchus contortus</name>
    <name type="common">Barber pole worm</name>
    <dbReference type="NCBI Taxonomy" id="6289"/>
    <lineage>
        <taxon>Eukaryota</taxon>
        <taxon>Metazoa</taxon>
        <taxon>Ecdysozoa</taxon>
        <taxon>Nematoda</taxon>
        <taxon>Chromadorea</taxon>
        <taxon>Rhabditida</taxon>
        <taxon>Rhabditina</taxon>
        <taxon>Rhabditomorpha</taxon>
        <taxon>Strongyloidea</taxon>
        <taxon>Trichostrongylidae</taxon>
        <taxon>Haemonchus</taxon>
    </lineage>
</organism>
<name>A0A7I4XXC4_HAECO</name>
<feature type="region of interest" description="Disordered" evidence="1">
    <location>
        <begin position="277"/>
        <end position="301"/>
    </location>
</feature>
<dbReference type="OMA" id="IMKTPEP"/>
<reference evidence="3" key="1">
    <citation type="submission" date="2020-12" db="UniProtKB">
        <authorList>
            <consortium name="WormBaseParasite"/>
        </authorList>
    </citation>
    <scope>IDENTIFICATION</scope>
    <source>
        <strain evidence="3">MHco3</strain>
    </source>
</reference>
<protein>
    <submittedName>
        <fullName evidence="3">MCAK</fullName>
    </submittedName>
</protein>
<dbReference type="OrthoDB" id="5857515at2759"/>
<evidence type="ECO:0000256" key="1">
    <source>
        <dbReference type="SAM" id="MobiDB-lite"/>
    </source>
</evidence>
<dbReference type="AlphaFoldDB" id="A0A7I4XXC4"/>